<evidence type="ECO:0000256" key="1">
    <source>
        <dbReference type="ARBA" id="ARBA00004123"/>
    </source>
</evidence>
<reference evidence="3" key="1">
    <citation type="submission" date="2023-10" db="EMBL/GenBank/DDBJ databases">
        <title>Genome assemblies of two species of porcelain crab, Petrolisthes cinctipes and Petrolisthes manimaculis (Anomura: Porcellanidae).</title>
        <authorList>
            <person name="Angst P."/>
        </authorList>
    </citation>
    <scope>NUCLEOTIDE SEQUENCE</scope>
    <source>
        <strain evidence="3">PB745_01</strain>
        <tissue evidence="3">Gill</tissue>
    </source>
</reference>
<proteinExistence type="predicted"/>
<keyword evidence="4" id="KW-1185">Reference proteome</keyword>
<evidence type="ECO:0000313" key="4">
    <source>
        <dbReference type="Proteomes" id="UP001286313"/>
    </source>
</evidence>
<dbReference type="EMBL" id="JAWQEG010000217">
    <property type="protein sequence ID" value="KAK3893271.1"/>
    <property type="molecule type" value="Genomic_DNA"/>
</dbReference>
<dbReference type="Proteomes" id="UP001286313">
    <property type="component" value="Unassembled WGS sequence"/>
</dbReference>
<comment type="subcellular location">
    <subcellularLocation>
        <location evidence="1">Nucleus</location>
    </subcellularLocation>
</comment>
<evidence type="ECO:0000256" key="2">
    <source>
        <dbReference type="SAM" id="MobiDB-lite"/>
    </source>
</evidence>
<feature type="region of interest" description="Disordered" evidence="2">
    <location>
        <begin position="94"/>
        <end position="142"/>
    </location>
</feature>
<gene>
    <name evidence="3" type="ORF">Pcinc_002904</name>
</gene>
<dbReference type="InterPro" id="IPR009057">
    <property type="entry name" value="Homeodomain-like_sf"/>
</dbReference>
<comment type="caution">
    <text evidence="3">The sequence shown here is derived from an EMBL/GenBank/DDBJ whole genome shotgun (WGS) entry which is preliminary data.</text>
</comment>
<name>A0AAE1L1P1_PETCI</name>
<sequence>MFQKDTGWEKKGVGGRRKKLTDEERQQLFAIARANPDYSSEVLRNIIISEFDLNISSRTIRRELIEAGLKTLRPRTVFPYTSSSLVDVQDVVTQPSEALRQPNTIHPNTEPPHTSNPPMNPVPSVTVSPHNLPPNKQPLHLS</sequence>
<feature type="region of interest" description="Disordered" evidence="2">
    <location>
        <begin position="1"/>
        <end position="21"/>
    </location>
</feature>
<feature type="compositionally biased region" description="Basic and acidic residues" evidence="2">
    <location>
        <begin position="1"/>
        <end position="12"/>
    </location>
</feature>
<dbReference type="AlphaFoldDB" id="A0AAE1L1P1"/>
<protein>
    <submittedName>
        <fullName evidence="3">Uncharacterized protein</fullName>
    </submittedName>
</protein>
<dbReference type="GO" id="GO:0005634">
    <property type="term" value="C:nucleus"/>
    <property type="evidence" value="ECO:0007669"/>
    <property type="project" value="UniProtKB-SubCell"/>
</dbReference>
<accession>A0AAE1L1P1</accession>
<feature type="compositionally biased region" description="Polar residues" evidence="2">
    <location>
        <begin position="94"/>
        <end position="113"/>
    </location>
</feature>
<organism evidence="3 4">
    <name type="scientific">Petrolisthes cinctipes</name>
    <name type="common">Flat porcelain crab</name>
    <dbReference type="NCBI Taxonomy" id="88211"/>
    <lineage>
        <taxon>Eukaryota</taxon>
        <taxon>Metazoa</taxon>
        <taxon>Ecdysozoa</taxon>
        <taxon>Arthropoda</taxon>
        <taxon>Crustacea</taxon>
        <taxon>Multicrustacea</taxon>
        <taxon>Malacostraca</taxon>
        <taxon>Eumalacostraca</taxon>
        <taxon>Eucarida</taxon>
        <taxon>Decapoda</taxon>
        <taxon>Pleocyemata</taxon>
        <taxon>Anomura</taxon>
        <taxon>Galatheoidea</taxon>
        <taxon>Porcellanidae</taxon>
        <taxon>Petrolisthes</taxon>
    </lineage>
</organism>
<dbReference type="SUPFAM" id="SSF46689">
    <property type="entry name" value="Homeodomain-like"/>
    <property type="match status" value="1"/>
</dbReference>
<evidence type="ECO:0000313" key="3">
    <source>
        <dbReference type="EMBL" id="KAK3893271.1"/>
    </source>
</evidence>